<organism evidence="7 8">
    <name type="scientific">Candidatus Phycosocius spiralis</name>
    <dbReference type="NCBI Taxonomy" id="2815099"/>
    <lineage>
        <taxon>Bacteria</taxon>
        <taxon>Pseudomonadati</taxon>
        <taxon>Pseudomonadota</taxon>
        <taxon>Alphaproteobacteria</taxon>
        <taxon>Caulobacterales</taxon>
        <taxon>Caulobacterales incertae sedis</taxon>
        <taxon>Candidatus Phycosocius</taxon>
    </lineage>
</organism>
<dbReference type="SUPFAM" id="SSF54611">
    <property type="entry name" value="SecB-like"/>
    <property type="match status" value="1"/>
</dbReference>
<dbReference type="EMBL" id="BPFZ01000004">
    <property type="protein sequence ID" value="GIU66689.1"/>
    <property type="molecule type" value="Genomic_DNA"/>
</dbReference>
<dbReference type="NCBIfam" id="TIGR00809">
    <property type="entry name" value="secB"/>
    <property type="match status" value="1"/>
</dbReference>
<comment type="caution">
    <text evidence="7">The sequence shown here is derived from an EMBL/GenBank/DDBJ whole genome shotgun (WGS) entry which is preliminary data.</text>
</comment>
<evidence type="ECO:0000256" key="5">
    <source>
        <dbReference type="ARBA" id="ARBA00023186"/>
    </source>
</evidence>
<evidence type="ECO:0000256" key="6">
    <source>
        <dbReference type="HAMAP-Rule" id="MF_00821"/>
    </source>
</evidence>
<dbReference type="NCBIfam" id="NF004392">
    <property type="entry name" value="PRK05751.1-3"/>
    <property type="match status" value="1"/>
</dbReference>
<dbReference type="Pfam" id="PF02556">
    <property type="entry name" value="SecB"/>
    <property type="match status" value="1"/>
</dbReference>
<keyword evidence="3 6" id="KW-0653">Protein transport</keyword>
<dbReference type="PRINTS" id="PR01594">
    <property type="entry name" value="SECBCHAPRONE"/>
</dbReference>
<comment type="function">
    <text evidence="6">One of the proteins required for the normal export of preproteins out of the cell cytoplasm. It is a molecular chaperone that binds to a subset of precursor proteins, maintaining them in a translocation-competent state. It also specifically binds to its receptor SecA.</text>
</comment>
<protein>
    <recommendedName>
        <fullName evidence="6">Protein-export protein SecB</fullName>
    </recommendedName>
</protein>
<keyword evidence="2 6" id="KW-0813">Transport</keyword>
<evidence type="ECO:0000256" key="1">
    <source>
        <dbReference type="ARBA" id="ARBA00009990"/>
    </source>
</evidence>
<dbReference type="InterPro" id="IPR035958">
    <property type="entry name" value="SecB-like_sf"/>
</dbReference>
<keyword evidence="4 6" id="KW-0811">Translocation</keyword>
<reference evidence="7" key="1">
    <citation type="submission" date="2021-05" db="EMBL/GenBank/DDBJ databases">
        <authorList>
            <person name="Tanabe Y."/>
        </authorList>
    </citation>
    <scope>NUCLEOTIDE SEQUENCE</scope>
    <source>
        <strain evidence="7">BOTRYCO-1</strain>
    </source>
</reference>
<sequence length="166" mass="18061">MTDETAQMPVENGALTNGSDATSPAIRVLAQYVKDFSFENPHAPNSLREGSQPKIDLQLDVSARAMEEAGVFEVDLKINARSERDGQSQFIIELVYSGLFQFANIPADAFEPLLLAECPKLLFPFARHLIANTSQAGGYPPLMLDPMDFGALYASQKLESANAQPA</sequence>
<dbReference type="Gene3D" id="3.10.420.10">
    <property type="entry name" value="SecB-like"/>
    <property type="match status" value="1"/>
</dbReference>
<gene>
    <name evidence="6 7" type="primary">secB</name>
    <name evidence="7" type="ORF">PsB1_0843</name>
</gene>
<keyword evidence="8" id="KW-1185">Reference proteome</keyword>
<accession>A0ABQ4PUM8</accession>
<evidence type="ECO:0000313" key="8">
    <source>
        <dbReference type="Proteomes" id="UP001161064"/>
    </source>
</evidence>
<dbReference type="PANTHER" id="PTHR36918">
    <property type="match status" value="1"/>
</dbReference>
<keyword evidence="5 6" id="KW-0143">Chaperone</keyword>
<evidence type="ECO:0000256" key="4">
    <source>
        <dbReference type="ARBA" id="ARBA00023010"/>
    </source>
</evidence>
<comment type="similarity">
    <text evidence="1 6">Belongs to the SecB family.</text>
</comment>
<reference evidence="7" key="2">
    <citation type="journal article" date="2023" name="ISME Commun">
        <title>Characterization of a bloom-associated alphaproteobacterial lineage, 'Candidatus Phycosocius': insights into freshwater algal-bacterial interactions.</title>
        <authorList>
            <person name="Tanabe Y."/>
            <person name="Yamaguchi H."/>
            <person name="Yoshida M."/>
            <person name="Kai A."/>
            <person name="Okazaki Y."/>
        </authorList>
    </citation>
    <scope>NUCLEOTIDE SEQUENCE</scope>
    <source>
        <strain evidence="7">BOTRYCO-1</strain>
    </source>
</reference>
<proteinExistence type="inferred from homology"/>
<evidence type="ECO:0000256" key="2">
    <source>
        <dbReference type="ARBA" id="ARBA00022448"/>
    </source>
</evidence>
<evidence type="ECO:0000313" key="7">
    <source>
        <dbReference type="EMBL" id="GIU66689.1"/>
    </source>
</evidence>
<dbReference type="PANTHER" id="PTHR36918:SF1">
    <property type="entry name" value="PROTEIN-EXPORT PROTEIN SECB"/>
    <property type="match status" value="1"/>
</dbReference>
<name>A0ABQ4PUM8_9PROT</name>
<dbReference type="HAMAP" id="MF_00821">
    <property type="entry name" value="SecB"/>
    <property type="match status" value="1"/>
</dbReference>
<evidence type="ECO:0000256" key="3">
    <source>
        <dbReference type="ARBA" id="ARBA00022927"/>
    </source>
</evidence>
<dbReference type="InterPro" id="IPR003708">
    <property type="entry name" value="SecB"/>
</dbReference>
<dbReference type="RefSeq" id="WP_284359316.1">
    <property type="nucleotide sequence ID" value="NZ_BPFZ01000004.1"/>
</dbReference>
<dbReference type="Proteomes" id="UP001161064">
    <property type="component" value="Unassembled WGS sequence"/>
</dbReference>
<comment type="subcellular location">
    <subcellularLocation>
        <location evidence="6">Cytoplasm</location>
    </subcellularLocation>
</comment>
<comment type="subunit">
    <text evidence="6">Homotetramer, a dimer of dimers. One homotetramer interacts with 1 SecA dimer.</text>
</comment>
<keyword evidence="6" id="KW-0963">Cytoplasm</keyword>